<dbReference type="InterPro" id="IPR036291">
    <property type="entry name" value="NAD(P)-bd_dom_sf"/>
</dbReference>
<reference evidence="3" key="1">
    <citation type="submission" date="2020-05" db="EMBL/GenBank/DDBJ databases">
        <authorList>
            <person name="Chiriac C."/>
            <person name="Salcher M."/>
            <person name="Ghai R."/>
            <person name="Kavagutti S V."/>
        </authorList>
    </citation>
    <scope>NUCLEOTIDE SEQUENCE</scope>
</reference>
<name>A0A6J7WVZ4_9CAUD</name>
<dbReference type="InterPro" id="IPR001509">
    <property type="entry name" value="Epimerase_deHydtase"/>
</dbReference>
<organism evidence="3">
    <name type="scientific">uncultured Caudovirales phage</name>
    <dbReference type="NCBI Taxonomy" id="2100421"/>
    <lineage>
        <taxon>Viruses</taxon>
        <taxon>Duplodnaviria</taxon>
        <taxon>Heunggongvirae</taxon>
        <taxon>Uroviricota</taxon>
        <taxon>Caudoviricetes</taxon>
        <taxon>Peduoviridae</taxon>
        <taxon>Maltschvirus</taxon>
        <taxon>Maltschvirus maltsch</taxon>
    </lineage>
</organism>
<dbReference type="Gene3D" id="3.90.25.10">
    <property type="entry name" value="UDP-galactose 4-epimerase, domain 1"/>
    <property type="match status" value="1"/>
</dbReference>
<accession>A0A6J7WVZ4</accession>
<comment type="similarity">
    <text evidence="1">Belongs to the NAD(P)-dependent epimerase/dehydratase family.</text>
</comment>
<proteinExistence type="inferred from homology"/>
<feature type="domain" description="NAD-dependent epimerase/dehydratase" evidence="2">
    <location>
        <begin position="4"/>
        <end position="241"/>
    </location>
</feature>
<evidence type="ECO:0000259" key="2">
    <source>
        <dbReference type="Pfam" id="PF01370"/>
    </source>
</evidence>
<dbReference type="Pfam" id="PF01370">
    <property type="entry name" value="Epimerase"/>
    <property type="match status" value="1"/>
</dbReference>
<dbReference type="PANTHER" id="PTHR43000">
    <property type="entry name" value="DTDP-D-GLUCOSE 4,6-DEHYDRATASE-RELATED"/>
    <property type="match status" value="1"/>
</dbReference>
<gene>
    <name evidence="3" type="ORF">UFOVP359_125</name>
</gene>
<dbReference type="EMBL" id="LR798295">
    <property type="protein sequence ID" value="CAB5221900.1"/>
    <property type="molecule type" value="Genomic_DNA"/>
</dbReference>
<dbReference type="SUPFAM" id="SSF51735">
    <property type="entry name" value="NAD(P)-binding Rossmann-fold domains"/>
    <property type="match status" value="1"/>
</dbReference>
<dbReference type="Gene3D" id="3.40.50.720">
    <property type="entry name" value="NAD(P)-binding Rossmann-like Domain"/>
    <property type="match status" value="1"/>
</dbReference>
<protein>
    <submittedName>
        <fullName evidence="3">RfbB dTDP-D-glucose 4,6-dehydratase</fullName>
    </submittedName>
</protein>
<sequence length="336" mass="37949">MKRIMVTGASGLMGAHVVKHILATTDYNSIVLPVTYKHRGIQDRINYILEGSPMALSRVKIVPVDLAQPLSPVTYAKFGKVDYVINCASESHVNRSIENPTPFILNNVSLMCNMLDWARETEVEKFLHISTDEVYGPGSKHRTNKEWKDLHLPSNPYAASKAAQEDIALSYWRTYGVPIGIVNSMNIIGETQDSEKYMAMIMKKIYNNEKVIVHFNKGDIGSRYYLHARSLASGLMHILEQDFPKYGEADLPLRMHIAGEKKLNNLELAKLVADAAGKTLNYDLVDPNIERPGHDMHYALSGDNLAKSGWTHPMAIEESIDRVVKWTYEHPEWLDI</sequence>
<evidence type="ECO:0000256" key="1">
    <source>
        <dbReference type="ARBA" id="ARBA00007637"/>
    </source>
</evidence>
<evidence type="ECO:0000313" key="3">
    <source>
        <dbReference type="EMBL" id="CAB5221900.1"/>
    </source>
</evidence>